<dbReference type="OrthoDB" id="104509at2759"/>
<dbReference type="PANTHER" id="PTHR33570">
    <property type="entry name" value="4-CARBOXYMUCONOLACTONE DECARBOXYLASE FAMILY PROTEIN"/>
    <property type="match status" value="1"/>
</dbReference>
<dbReference type="EMBL" id="KQ085958">
    <property type="protein sequence ID" value="KLO13491.1"/>
    <property type="molecule type" value="Genomic_DNA"/>
</dbReference>
<organism evidence="2 3">
    <name type="scientific">Schizopora paradoxa</name>
    <dbReference type="NCBI Taxonomy" id="27342"/>
    <lineage>
        <taxon>Eukaryota</taxon>
        <taxon>Fungi</taxon>
        <taxon>Dikarya</taxon>
        <taxon>Basidiomycota</taxon>
        <taxon>Agaricomycotina</taxon>
        <taxon>Agaricomycetes</taxon>
        <taxon>Hymenochaetales</taxon>
        <taxon>Schizoporaceae</taxon>
        <taxon>Schizopora</taxon>
    </lineage>
</organism>
<reference evidence="2 3" key="1">
    <citation type="submission" date="2015-04" db="EMBL/GenBank/DDBJ databases">
        <title>Complete genome sequence of Schizopora paradoxa KUC8140, a cosmopolitan wood degrader in East Asia.</title>
        <authorList>
            <consortium name="DOE Joint Genome Institute"/>
            <person name="Min B."/>
            <person name="Park H."/>
            <person name="Jang Y."/>
            <person name="Kim J.-J."/>
            <person name="Kim K.H."/>
            <person name="Pangilinan J."/>
            <person name="Lipzen A."/>
            <person name="Riley R."/>
            <person name="Grigoriev I.V."/>
            <person name="Spatafora J.W."/>
            <person name="Choi I.-G."/>
        </authorList>
    </citation>
    <scope>NUCLEOTIDE SEQUENCE [LARGE SCALE GENOMIC DNA]</scope>
    <source>
        <strain evidence="2 3">KUC8140</strain>
    </source>
</reference>
<gene>
    <name evidence="2" type="ORF">SCHPADRAFT_928459</name>
</gene>
<dbReference type="InterPro" id="IPR003779">
    <property type="entry name" value="CMD-like"/>
</dbReference>
<name>A0A0H2S9H5_9AGAM</name>
<dbReference type="InParanoid" id="A0A0H2S9H5"/>
<evidence type="ECO:0000313" key="2">
    <source>
        <dbReference type="EMBL" id="KLO13491.1"/>
    </source>
</evidence>
<dbReference type="PANTHER" id="PTHR33570:SF2">
    <property type="entry name" value="CARBOXYMUCONOLACTONE DECARBOXYLASE-LIKE DOMAIN-CONTAINING PROTEIN"/>
    <property type="match status" value="1"/>
</dbReference>
<evidence type="ECO:0000313" key="3">
    <source>
        <dbReference type="Proteomes" id="UP000053477"/>
    </source>
</evidence>
<dbReference type="SUPFAM" id="SSF69118">
    <property type="entry name" value="AhpD-like"/>
    <property type="match status" value="1"/>
</dbReference>
<dbReference type="InterPro" id="IPR029032">
    <property type="entry name" value="AhpD-like"/>
</dbReference>
<feature type="domain" description="Carboxymuconolactone decarboxylase-like" evidence="1">
    <location>
        <begin position="44"/>
        <end position="125"/>
    </location>
</feature>
<keyword evidence="3" id="KW-1185">Reference proteome</keyword>
<dbReference type="Proteomes" id="UP000053477">
    <property type="component" value="Unassembled WGS sequence"/>
</dbReference>
<dbReference type="GO" id="GO:0051920">
    <property type="term" value="F:peroxiredoxin activity"/>
    <property type="evidence" value="ECO:0007669"/>
    <property type="project" value="InterPro"/>
</dbReference>
<dbReference type="AlphaFoldDB" id="A0A0H2S9H5"/>
<evidence type="ECO:0000259" key="1">
    <source>
        <dbReference type="Pfam" id="PF02627"/>
    </source>
</evidence>
<dbReference type="Gene3D" id="1.20.1290.10">
    <property type="entry name" value="AhpD-like"/>
    <property type="match status" value="1"/>
</dbReference>
<accession>A0A0H2S9H5</accession>
<dbReference type="STRING" id="27342.A0A0H2S9H5"/>
<dbReference type="InterPro" id="IPR052512">
    <property type="entry name" value="4CMD/NDH-1_regulator"/>
</dbReference>
<sequence>MAPTTEEVRKVLYDAGEKNRRKVLGDAHVDKATKADVTDFMRSAQELATEAAWGTIWTREGLTFKQRSLVVVTLLSTMGKQQELAAHIKGALNNGLTEVEIREALLHIMVYTGMPNGLEAFRTADAAILAWKAEHPLA</sequence>
<protein>
    <submittedName>
        <fullName evidence="2">CMD-domain-containing protein</fullName>
    </submittedName>
</protein>
<dbReference type="Pfam" id="PF02627">
    <property type="entry name" value="CMD"/>
    <property type="match status" value="1"/>
</dbReference>
<proteinExistence type="predicted"/>